<dbReference type="InterPro" id="IPR016163">
    <property type="entry name" value="Ald_DH_C"/>
</dbReference>
<dbReference type="PANTHER" id="PTHR42862:SF1">
    <property type="entry name" value="DELTA-1-PYRROLINE-5-CARBOXYLATE DEHYDROGENASE 2, ISOFORM A-RELATED"/>
    <property type="match status" value="1"/>
</dbReference>
<accession>A0ABT5YGP1</accession>
<evidence type="ECO:0000256" key="2">
    <source>
        <dbReference type="ARBA" id="ARBA00023027"/>
    </source>
</evidence>
<dbReference type="SUPFAM" id="SSF53720">
    <property type="entry name" value="ALDH-like"/>
    <property type="match status" value="1"/>
</dbReference>
<dbReference type="Proteomes" id="UP001143391">
    <property type="component" value="Unassembled WGS sequence"/>
</dbReference>
<organism evidence="4 5">
    <name type="scientific">Marinobacter iranensis</name>
    <dbReference type="NCBI Taxonomy" id="2962607"/>
    <lineage>
        <taxon>Bacteria</taxon>
        <taxon>Pseudomonadati</taxon>
        <taxon>Pseudomonadota</taxon>
        <taxon>Gammaproteobacteria</taxon>
        <taxon>Pseudomonadales</taxon>
        <taxon>Marinobacteraceae</taxon>
        <taxon>Marinobacter</taxon>
    </lineage>
</organism>
<dbReference type="Gene3D" id="3.40.605.10">
    <property type="entry name" value="Aldehyde Dehydrogenase, Chain A, domain 1"/>
    <property type="match status" value="1"/>
</dbReference>
<keyword evidence="2" id="KW-0520">NAD</keyword>
<reference evidence="4" key="1">
    <citation type="submission" date="2022-07" db="EMBL/GenBank/DDBJ databases">
        <title>Marinobacter iranensis a new bacterium isolate from a hipersaline lake in Iran.</title>
        <authorList>
            <person name="Mohammad A.M.A."/>
            <person name="Cristina S.-P."/>
            <person name="Antonio V."/>
        </authorList>
    </citation>
    <scope>NUCLEOTIDE SEQUENCE</scope>
    <source>
        <strain evidence="4">71-i</strain>
    </source>
</reference>
<dbReference type="EMBL" id="JANCMW010000151">
    <property type="protein sequence ID" value="MDF0752866.1"/>
    <property type="molecule type" value="Genomic_DNA"/>
</dbReference>
<protein>
    <submittedName>
        <fullName evidence="4">Aldehyde dehydrogenase family protein</fullName>
    </submittedName>
</protein>
<feature type="domain" description="Aldehyde dehydrogenase" evidence="3">
    <location>
        <begin position="2"/>
        <end position="67"/>
    </location>
</feature>
<dbReference type="RefSeq" id="WP_275710560.1">
    <property type="nucleotide sequence ID" value="NZ_JANCMW010000151.1"/>
</dbReference>
<dbReference type="Gene3D" id="3.40.309.10">
    <property type="entry name" value="Aldehyde Dehydrogenase, Chain A, domain 2"/>
    <property type="match status" value="1"/>
</dbReference>
<gene>
    <name evidence="4" type="ORF">NLU14_21820</name>
</gene>
<dbReference type="InterPro" id="IPR016161">
    <property type="entry name" value="Ald_DH/histidinol_DH"/>
</dbReference>
<proteinExistence type="predicted"/>
<sequence length="91" mass="9004">LIDAINATGYGLTFGLHTRLDETVAEVTARVKAGNLYVNRNVIGAIVGVQPFGGCGLSGTGPKAGGPLYLGRLVGAAPAAIVPMGSAGTPL</sequence>
<dbReference type="InterPro" id="IPR015590">
    <property type="entry name" value="Aldehyde_DH_dom"/>
</dbReference>
<keyword evidence="1" id="KW-0560">Oxidoreductase</keyword>
<evidence type="ECO:0000259" key="3">
    <source>
        <dbReference type="Pfam" id="PF00171"/>
    </source>
</evidence>
<feature type="non-terminal residue" evidence="4">
    <location>
        <position position="91"/>
    </location>
</feature>
<comment type="caution">
    <text evidence="4">The sequence shown here is derived from an EMBL/GenBank/DDBJ whole genome shotgun (WGS) entry which is preliminary data.</text>
</comment>
<keyword evidence="5" id="KW-1185">Reference proteome</keyword>
<name>A0ABT5YGP1_9GAMM</name>
<dbReference type="PANTHER" id="PTHR42862">
    <property type="entry name" value="DELTA-1-PYRROLINE-5-CARBOXYLATE DEHYDROGENASE 1, ISOFORM A-RELATED"/>
    <property type="match status" value="1"/>
</dbReference>
<dbReference type="Pfam" id="PF00171">
    <property type="entry name" value="Aldedh"/>
    <property type="match status" value="1"/>
</dbReference>
<evidence type="ECO:0000256" key="1">
    <source>
        <dbReference type="ARBA" id="ARBA00023002"/>
    </source>
</evidence>
<dbReference type="InterPro" id="IPR016162">
    <property type="entry name" value="Ald_DH_N"/>
</dbReference>
<feature type="non-terminal residue" evidence="4">
    <location>
        <position position="1"/>
    </location>
</feature>
<evidence type="ECO:0000313" key="5">
    <source>
        <dbReference type="Proteomes" id="UP001143391"/>
    </source>
</evidence>
<evidence type="ECO:0000313" key="4">
    <source>
        <dbReference type="EMBL" id="MDF0752866.1"/>
    </source>
</evidence>
<dbReference type="InterPro" id="IPR050485">
    <property type="entry name" value="Proline_metab_enzyme"/>
</dbReference>